<dbReference type="Proteomes" id="UP001184150">
    <property type="component" value="Unassembled WGS sequence"/>
</dbReference>
<protein>
    <recommendedName>
        <fullName evidence="3">Pectate lyase superfamily protein</fullName>
    </recommendedName>
</protein>
<sequence length="707" mass="75285">MAVSTTNAFDGPFSANGVTRSFPFTFTAQDTGDVAVLLDDQPITDGYSVELYEGGGGTVTFAVAPGPGKLVVWLDPDFTQTTAFENGSAWLAAPVNLANDRAALRDQALSRDLKRCMRIPLGENAGTLPAAAKRKGKYFAFSPIDGTAVLADAVNGDALLRADMASTDANKGATLVGMPGGGMLHETIVPCTTRAALAARANRSVMVYLLEPGRQGYFYWSPADLSAAVAADPAQAFYVPASTGSSGANGAWVRAAVRPGVANLTWFGNPGDGSVSDAQAEAAMVAAFAWLNAVGGRTLEVPAGVFTYTSDKRITANSAMIRGSGCRFQAKNSARLLIGFADDSTMVNGRVVKAGIKAIGVKLVNIAFLPADGHYGSIVTLDFCDETTLDNVEISMYSSVNDVTGLECRWTQWVYLRRVKINVNSRAVWIRLQPSNIQNEDHYHFSDCLFYIGKLVNPPNPAPLSCVQVEKELGNTYGIFEFSMRGCHFLGIPNDATRRVSAIAVKNAASGDSRAIHRLSVYSCFFEDVWYGFDGNRFIGAPDGYDTSRLSFYGCSFLRFGVAVYGKDYSKNAADFAGCYLLQGVSATDGAMGRFSHNNVLEALSAPFANGITRNRFTDKNIGDMAASSAGRLRAMGSVAVAATDTYAVINHGLAATPTKVVYWTIADNTWKPSVGTTALGSTSFNANFTPPGVAATLYWEAEVAYL</sequence>
<reference evidence="1 2" key="1">
    <citation type="submission" date="2023-07" db="EMBL/GenBank/DDBJ databases">
        <title>Sorghum-associated microbial communities from plants grown in Nebraska, USA.</title>
        <authorList>
            <person name="Schachtman D."/>
        </authorList>
    </citation>
    <scope>NUCLEOTIDE SEQUENCE [LARGE SCALE GENOMIC DNA]</scope>
    <source>
        <strain evidence="1 2">DS1027</strain>
    </source>
</reference>
<gene>
    <name evidence="1" type="ORF">J2792_003855</name>
</gene>
<organism evidence="1 2">
    <name type="scientific">Novosphingobium capsulatum</name>
    <dbReference type="NCBI Taxonomy" id="13688"/>
    <lineage>
        <taxon>Bacteria</taxon>
        <taxon>Pseudomonadati</taxon>
        <taxon>Pseudomonadota</taxon>
        <taxon>Alphaproteobacteria</taxon>
        <taxon>Sphingomonadales</taxon>
        <taxon>Sphingomonadaceae</taxon>
        <taxon>Novosphingobium</taxon>
    </lineage>
</organism>
<dbReference type="RefSeq" id="WP_309806350.1">
    <property type="nucleotide sequence ID" value="NZ_JAVDRD010000013.1"/>
</dbReference>
<dbReference type="InterPro" id="IPR011050">
    <property type="entry name" value="Pectin_lyase_fold/virulence"/>
</dbReference>
<dbReference type="EMBL" id="JAVDRD010000013">
    <property type="protein sequence ID" value="MDR6512967.1"/>
    <property type="molecule type" value="Genomic_DNA"/>
</dbReference>
<keyword evidence="2" id="KW-1185">Reference proteome</keyword>
<dbReference type="Gene3D" id="2.160.20.10">
    <property type="entry name" value="Single-stranded right-handed beta-helix, Pectin lyase-like"/>
    <property type="match status" value="1"/>
</dbReference>
<evidence type="ECO:0008006" key="3">
    <source>
        <dbReference type="Google" id="ProtNLM"/>
    </source>
</evidence>
<comment type="caution">
    <text evidence="1">The sequence shown here is derived from an EMBL/GenBank/DDBJ whole genome shotgun (WGS) entry which is preliminary data.</text>
</comment>
<name>A0ABU1MRQ7_9SPHN</name>
<evidence type="ECO:0000313" key="2">
    <source>
        <dbReference type="Proteomes" id="UP001184150"/>
    </source>
</evidence>
<dbReference type="SUPFAM" id="SSF51126">
    <property type="entry name" value="Pectin lyase-like"/>
    <property type="match status" value="1"/>
</dbReference>
<dbReference type="InterPro" id="IPR012334">
    <property type="entry name" value="Pectin_lyas_fold"/>
</dbReference>
<accession>A0ABU1MRQ7</accession>
<proteinExistence type="predicted"/>
<evidence type="ECO:0000313" key="1">
    <source>
        <dbReference type="EMBL" id="MDR6512967.1"/>
    </source>
</evidence>